<dbReference type="InterPro" id="IPR023614">
    <property type="entry name" value="Porin_dom_sf"/>
</dbReference>
<keyword evidence="3" id="KW-0732">Signal</keyword>
<protein>
    <recommendedName>
        <fullName evidence="7">Outer membrane porin, OprD family</fullName>
    </recommendedName>
</protein>
<evidence type="ECO:0000256" key="4">
    <source>
        <dbReference type="SAM" id="Phobius"/>
    </source>
</evidence>
<accession>A0A2T3IYN8</accession>
<keyword evidence="4" id="KW-0472">Membrane</keyword>
<feature type="transmembrane region" description="Helical" evidence="4">
    <location>
        <begin position="21"/>
        <end position="41"/>
    </location>
</feature>
<evidence type="ECO:0008006" key="7">
    <source>
        <dbReference type="Google" id="ProtNLM"/>
    </source>
</evidence>
<dbReference type="Pfam" id="PF03573">
    <property type="entry name" value="OprD"/>
    <property type="match status" value="1"/>
</dbReference>
<sequence length="506" mass="57356">MEVPRLMSVAKGIHHRRVKPIYSAMLAMLVGMSAMPLTAMADTKALYNQFIKDGTVTVVLLNHGKTTEKYFRDTNNDIDGMDRQYEWGQSVGLFFRSGKVPILSDNVTLSANLGYSYMFKLGDSYPGDVHNWNAGEKIFISEDCFWSGGEPGKGQYKCNETSGYGKLPVANVQMNWGKERSQSGFMKIGDGFYNTGMITTATDDDALLSSYRGVMVQQHYNGYIFDGAYVIGFMSGNDDTMRDLSGNANYYAPDPLSYDYLYTFRMRKKFDEPGGYQIAYGEAKDYLRRFHSSAYYTLGITPQTNLFMQAQYYYNHKAGDLWDQDVEKGLAAFDEYASALSYEFRLNYDAWQLLYGFTKINAPRENGSANGAFSYGFGNAKGYLKLPTSGNYHGFRRDGEEAMVVGAKYDFRHLGLQDLNLEYRYHWGKAPIQNKYSGDTDYGREEEHAITLNYYPRSGLLRGLNVNLKQAFYRPDETLGQLQPGDISEKADKTATKLIVSYSFRI</sequence>
<comment type="similarity">
    <text evidence="1">Belongs to the outer membrane porin (Opr) (TC 1.B.25) family.</text>
</comment>
<dbReference type="Gene3D" id="2.40.160.10">
    <property type="entry name" value="Porin"/>
    <property type="match status" value="1"/>
</dbReference>
<evidence type="ECO:0000256" key="2">
    <source>
        <dbReference type="ARBA" id="ARBA00022448"/>
    </source>
</evidence>
<dbReference type="PANTHER" id="PTHR34596:SF2">
    <property type="entry name" value="CHITOPORIN"/>
    <property type="match status" value="1"/>
</dbReference>
<keyword evidence="4" id="KW-1133">Transmembrane helix</keyword>
<keyword evidence="6" id="KW-1185">Reference proteome</keyword>
<keyword evidence="2" id="KW-0813">Transport</keyword>
<gene>
    <name evidence="5" type="ORF">C9I99_13145</name>
</gene>
<organism evidence="5 6">
    <name type="scientific">Photobacterium lutimaris</name>
    <dbReference type="NCBI Taxonomy" id="388278"/>
    <lineage>
        <taxon>Bacteria</taxon>
        <taxon>Pseudomonadati</taxon>
        <taxon>Pseudomonadota</taxon>
        <taxon>Gammaproteobacteria</taxon>
        <taxon>Vibrionales</taxon>
        <taxon>Vibrionaceae</taxon>
        <taxon>Photobacterium</taxon>
    </lineage>
</organism>
<dbReference type="AlphaFoldDB" id="A0A2T3IYN8"/>
<name>A0A2T3IYN8_9GAMM</name>
<comment type="caution">
    <text evidence="5">The sequence shown here is derived from an EMBL/GenBank/DDBJ whole genome shotgun (WGS) entry which is preliminary data.</text>
</comment>
<reference evidence="5 6" key="1">
    <citation type="submission" date="2018-03" db="EMBL/GenBank/DDBJ databases">
        <title>Whole genome sequencing of Histamine producing bacteria.</title>
        <authorList>
            <person name="Butler K."/>
        </authorList>
    </citation>
    <scope>NUCLEOTIDE SEQUENCE [LARGE SCALE GENOMIC DNA]</scope>
    <source>
        <strain evidence="5 6">JCM 13586</strain>
    </source>
</reference>
<proteinExistence type="inferred from homology"/>
<dbReference type="PANTHER" id="PTHR34596">
    <property type="entry name" value="CHITOPORIN"/>
    <property type="match status" value="1"/>
</dbReference>
<dbReference type="InterPro" id="IPR005318">
    <property type="entry name" value="OM_porin_bac"/>
</dbReference>
<evidence type="ECO:0000313" key="5">
    <source>
        <dbReference type="EMBL" id="PSU33705.1"/>
    </source>
</evidence>
<evidence type="ECO:0000256" key="3">
    <source>
        <dbReference type="ARBA" id="ARBA00022729"/>
    </source>
</evidence>
<evidence type="ECO:0000256" key="1">
    <source>
        <dbReference type="ARBA" id="ARBA00009075"/>
    </source>
</evidence>
<evidence type="ECO:0000313" key="6">
    <source>
        <dbReference type="Proteomes" id="UP000241222"/>
    </source>
</evidence>
<dbReference type="Proteomes" id="UP000241222">
    <property type="component" value="Unassembled WGS sequence"/>
</dbReference>
<dbReference type="GO" id="GO:0015288">
    <property type="term" value="F:porin activity"/>
    <property type="evidence" value="ECO:0007669"/>
    <property type="project" value="TreeGrafter"/>
</dbReference>
<keyword evidence="4" id="KW-0812">Transmembrane</keyword>
<dbReference type="EMBL" id="PYMH01000005">
    <property type="protein sequence ID" value="PSU33705.1"/>
    <property type="molecule type" value="Genomic_DNA"/>
</dbReference>
<dbReference type="GO" id="GO:0016020">
    <property type="term" value="C:membrane"/>
    <property type="evidence" value="ECO:0007669"/>
    <property type="project" value="InterPro"/>
</dbReference>
<dbReference type="OrthoDB" id="9151008at2"/>